<organism evidence="11 12">
    <name type="scientific">Vibrio algicola</name>
    <dbReference type="NCBI Taxonomy" id="2662262"/>
    <lineage>
        <taxon>Bacteria</taxon>
        <taxon>Pseudomonadati</taxon>
        <taxon>Pseudomonadota</taxon>
        <taxon>Gammaproteobacteria</taxon>
        <taxon>Vibrionales</taxon>
        <taxon>Vibrionaceae</taxon>
        <taxon>Vibrio</taxon>
    </lineage>
</organism>
<protein>
    <recommendedName>
        <fullName evidence="8">ABC-type dipeptide transporter</fullName>
        <ecNumber evidence="8">7.4.2.9</ecNumber>
    </recommendedName>
</protein>
<dbReference type="Pfam" id="PF08352">
    <property type="entry name" value="oligo_HPY"/>
    <property type="match status" value="1"/>
</dbReference>
<keyword evidence="4" id="KW-1003">Cell membrane</keyword>
<dbReference type="Gene3D" id="3.40.50.300">
    <property type="entry name" value="P-loop containing nucleotide triphosphate hydrolases"/>
    <property type="match status" value="1"/>
</dbReference>
<evidence type="ECO:0000256" key="9">
    <source>
        <dbReference type="ARBA" id="ARBA00047356"/>
    </source>
</evidence>
<dbReference type="InterPro" id="IPR003593">
    <property type="entry name" value="AAA+_ATPase"/>
</dbReference>
<name>A0A5Q0TES9_9VIBR</name>
<reference evidence="11 12" key="1">
    <citation type="submission" date="2019-10" db="EMBL/GenBank/DDBJ databases">
        <title>Vibrio sp. nov., isolated from Coralline algae surface.</title>
        <authorList>
            <person name="Geng Y."/>
            <person name="Zhang X."/>
        </authorList>
    </citation>
    <scope>NUCLEOTIDE SEQUENCE [LARGE SCALE GENOMIC DNA]</scope>
    <source>
        <strain evidence="11 12">SM1977</strain>
    </source>
</reference>
<sequence>MTNQSVLTINDLCTEFTTDDGVVRVLDGVSFDVPKGKTLGIVGESGCGKSVTAMSIMGLLPKPFGQVVAGCIVYSNHDAGAPSDVDLLQLPVEQMYRMRGNRISMIFQDPMTALNPVHTIGKQLIEVLQLHRSELNKKQRYLAALEMLEKVGIPSAKQRMLEFPHLLSGGMRQRVMIAMALACRPDVLICDEPTTALDVTVQAQILDLMQELQAETGMSIIFITHDLGVVAEICDQVVVMYAGKVVEQADIFELFDHPSHPYTQGLLTSMPSINGVPKSLLPTIEGSVPALSNMPTGCRFASRCQYAQALCHQSEPELSSVSEPKVSELHLVSCHFWSQLDSLSQSGTVTSANPSLTGEKHV</sequence>
<dbReference type="PROSITE" id="PS50893">
    <property type="entry name" value="ABC_TRANSPORTER_2"/>
    <property type="match status" value="1"/>
</dbReference>
<dbReference type="RefSeq" id="WP_153446365.1">
    <property type="nucleotide sequence ID" value="NZ_CP045699.1"/>
</dbReference>
<keyword evidence="3" id="KW-0813">Transport</keyword>
<dbReference type="InterPro" id="IPR027417">
    <property type="entry name" value="P-loop_NTPase"/>
</dbReference>
<dbReference type="GO" id="GO:0015833">
    <property type="term" value="P:peptide transport"/>
    <property type="evidence" value="ECO:0007669"/>
    <property type="project" value="InterPro"/>
</dbReference>
<dbReference type="PROSITE" id="PS00211">
    <property type="entry name" value="ABC_TRANSPORTER_1"/>
    <property type="match status" value="1"/>
</dbReference>
<keyword evidence="5" id="KW-0547">Nucleotide-binding</keyword>
<dbReference type="GO" id="GO:0055085">
    <property type="term" value="P:transmembrane transport"/>
    <property type="evidence" value="ECO:0007669"/>
    <property type="project" value="UniProtKB-ARBA"/>
</dbReference>
<dbReference type="InterPro" id="IPR003439">
    <property type="entry name" value="ABC_transporter-like_ATP-bd"/>
</dbReference>
<dbReference type="GO" id="GO:0005886">
    <property type="term" value="C:plasma membrane"/>
    <property type="evidence" value="ECO:0007669"/>
    <property type="project" value="UniProtKB-SubCell"/>
</dbReference>
<evidence type="ECO:0000256" key="4">
    <source>
        <dbReference type="ARBA" id="ARBA00022475"/>
    </source>
</evidence>
<evidence type="ECO:0000256" key="3">
    <source>
        <dbReference type="ARBA" id="ARBA00022448"/>
    </source>
</evidence>
<dbReference type="InterPro" id="IPR013563">
    <property type="entry name" value="Oligopep_ABC_C"/>
</dbReference>
<dbReference type="PANTHER" id="PTHR43297:SF2">
    <property type="entry name" value="DIPEPTIDE TRANSPORT ATP-BINDING PROTEIN DPPD"/>
    <property type="match status" value="1"/>
</dbReference>
<comment type="similarity">
    <text evidence="2">Belongs to the ABC transporter superfamily.</text>
</comment>
<dbReference type="NCBIfam" id="TIGR01727">
    <property type="entry name" value="oligo_HPY"/>
    <property type="match status" value="1"/>
</dbReference>
<dbReference type="GO" id="GO:0016887">
    <property type="term" value="F:ATP hydrolysis activity"/>
    <property type="evidence" value="ECO:0007669"/>
    <property type="project" value="InterPro"/>
</dbReference>
<evidence type="ECO:0000256" key="5">
    <source>
        <dbReference type="ARBA" id="ARBA00022741"/>
    </source>
</evidence>
<dbReference type="SUPFAM" id="SSF52540">
    <property type="entry name" value="P-loop containing nucleoside triphosphate hydrolases"/>
    <property type="match status" value="1"/>
</dbReference>
<dbReference type="AlphaFoldDB" id="A0A5Q0TES9"/>
<keyword evidence="12" id="KW-1185">Reference proteome</keyword>
<dbReference type="Pfam" id="PF00005">
    <property type="entry name" value="ABC_tran"/>
    <property type="match status" value="1"/>
</dbReference>
<accession>A0A5Q0TES9</accession>
<evidence type="ECO:0000256" key="7">
    <source>
        <dbReference type="ARBA" id="ARBA00023136"/>
    </source>
</evidence>
<evidence type="ECO:0000313" key="11">
    <source>
        <dbReference type="EMBL" id="QGA64425.1"/>
    </source>
</evidence>
<keyword evidence="7" id="KW-0472">Membrane</keyword>
<dbReference type="InterPro" id="IPR017871">
    <property type="entry name" value="ABC_transporter-like_CS"/>
</dbReference>
<dbReference type="EMBL" id="CP045699">
    <property type="protein sequence ID" value="QGA64425.1"/>
    <property type="molecule type" value="Genomic_DNA"/>
</dbReference>
<dbReference type="Proteomes" id="UP000348942">
    <property type="component" value="Chromosome 1"/>
</dbReference>
<dbReference type="PANTHER" id="PTHR43297">
    <property type="entry name" value="OLIGOPEPTIDE TRANSPORT ATP-BINDING PROTEIN APPD"/>
    <property type="match status" value="1"/>
</dbReference>
<dbReference type="EC" id="7.4.2.9" evidence="8"/>
<dbReference type="FunFam" id="3.40.50.300:FF:000016">
    <property type="entry name" value="Oligopeptide ABC transporter ATP-binding component"/>
    <property type="match status" value="1"/>
</dbReference>
<dbReference type="SMART" id="SM00382">
    <property type="entry name" value="AAA"/>
    <property type="match status" value="1"/>
</dbReference>
<evidence type="ECO:0000256" key="2">
    <source>
        <dbReference type="ARBA" id="ARBA00005417"/>
    </source>
</evidence>
<keyword evidence="6 11" id="KW-0067">ATP-binding</keyword>
<comment type="subcellular location">
    <subcellularLocation>
        <location evidence="1">Cell inner membrane</location>
        <topology evidence="1">Peripheral membrane protein</topology>
    </subcellularLocation>
</comment>
<evidence type="ECO:0000256" key="6">
    <source>
        <dbReference type="ARBA" id="ARBA00022840"/>
    </source>
</evidence>
<comment type="catalytic activity">
    <reaction evidence="9">
        <text>a dipeptide(out) + ATP + H2O = a dipeptide(in) + ADP + phosphate + H(+)</text>
        <dbReference type="Rhea" id="RHEA:23120"/>
        <dbReference type="ChEBI" id="CHEBI:15377"/>
        <dbReference type="ChEBI" id="CHEBI:15378"/>
        <dbReference type="ChEBI" id="CHEBI:30616"/>
        <dbReference type="ChEBI" id="CHEBI:43474"/>
        <dbReference type="ChEBI" id="CHEBI:90799"/>
        <dbReference type="ChEBI" id="CHEBI:456216"/>
        <dbReference type="EC" id="7.4.2.9"/>
    </reaction>
</comment>
<evidence type="ECO:0000259" key="10">
    <source>
        <dbReference type="PROSITE" id="PS50893"/>
    </source>
</evidence>
<feature type="domain" description="ABC transporter" evidence="10">
    <location>
        <begin position="7"/>
        <end position="267"/>
    </location>
</feature>
<proteinExistence type="inferred from homology"/>
<gene>
    <name evidence="11" type="ORF">GFB47_02720</name>
</gene>
<evidence type="ECO:0000313" key="12">
    <source>
        <dbReference type="Proteomes" id="UP000348942"/>
    </source>
</evidence>
<dbReference type="GO" id="GO:0005524">
    <property type="term" value="F:ATP binding"/>
    <property type="evidence" value="ECO:0007669"/>
    <property type="project" value="UniProtKB-KW"/>
</dbReference>
<dbReference type="InterPro" id="IPR050388">
    <property type="entry name" value="ABC_Ni/Peptide_Import"/>
</dbReference>
<dbReference type="CDD" id="cd03257">
    <property type="entry name" value="ABC_NikE_OppD_transporters"/>
    <property type="match status" value="1"/>
</dbReference>
<evidence type="ECO:0000256" key="8">
    <source>
        <dbReference type="ARBA" id="ARBA00038852"/>
    </source>
</evidence>
<evidence type="ECO:0000256" key="1">
    <source>
        <dbReference type="ARBA" id="ARBA00004417"/>
    </source>
</evidence>